<comment type="subcellular location">
    <subcellularLocation>
        <location evidence="1">Periplasm</location>
    </subcellularLocation>
</comment>
<comment type="similarity">
    <text evidence="2">Belongs to the bacterial solute-binding protein 5 family.</text>
</comment>
<evidence type="ECO:0000256" key="1">
    <source>
        <dbReference type="ARBA" id="ARBA00004418"/>
    </source>
</evidence>
<dbReference type="AlphaFoldDB" id="A0A1Y5TUT9"/>
<sequence length="524" mass="57516">MRHLIRRVALAAALLAPAMPALAQETLRLRMNGDVNTLDPISTTNFTVRNAAYLMFDTLYAMDETYQPQPQMAEGTEISEDGLTYTITLRDGLMFHDGSPVTAADAVASLERWGSVDGLGQTLFSKMESIEATDDRTLVIQLAEPWGLVLDALGKISSNVPVIMPAEQAATPASEAVQEPIGSGPYRLVPEEWVPGSVVVFEKFEDYVPRDEPPSMAAGGKIAHFDRVEAIYIPDTATAINALIAGEIDWIEEVPADMLRYFDGVDTAEAVAARQSGNSMQLVVNHLNPPFDDPLVRQALQLAVSQDDFLLAAYGDGEDRYLKCAAVFFCNGPYATDVNTDRVLERDPEAAQALLDEAGYDGTPVMLMHVSDIPTHDAYYAVLKPMLEEAGFTVEVQPSDWATVATRRASKEPVADGGWNVFFTGWGFVDQSNPMTNVYVSGACDDAWFGWACSDELQQLREDFAVAETEEERMALAEEMQRLTHDLVSYVPLGQAFPSVGIATDLEGYIESPVPFFWNLQRVE</sequence>
<dbReference type="InterPro" id="IPR030678">
    <property type="entry name" value="Peptide/Ni-bd"/>
</dbReference>
<protein>
    <submittedName>
        <fullName evidence="6">Glutathione-binding protein GsiB</fullName>
    </submittedName>
</protein>
<dbReference type="EMBL" id="FWFZ01000028">
    <property type="protein sequence ID" value="SLN73575.1"/>
    <property type="molecule type" value="Genomic_DNA"/>
</dbReference>
<gene>
    <name evidence="6" type="primary">gsiB_3</name>
    <name evidence="6" type="ORF">ROA7023_03709</name>
</gene>
<feature type="signal peptide" evidence="4">
    <location>
        <begin position="1"/>
        <end position="23"/>
    </location>
</feature>
<feature type="chain" id="PRO_5011000826" evidence="4">
    <location>
        <begin position="24"/>
        <end position="524"/>
    </location>
</feature>
<dbReference type="PANTHER" id="PTHR30290:SF38">
    <property type="entry name" value="D,D-DIPEPTIDE-BINDING PERIPLASMIC PROTEIN DDPA-RELATED"/>
    <property type="match status" value="1"/>
</dbReference>
<dbReference type="Pfam" id="PF00496">
    <property type="entry name" value="SBP_bac_5"/>
    <property type="match status" value="1"/>
</dbReference>
<evidence type="ECO:0000313" key="7">
    <source>
        <dbReference type="Proteomes" id="UP000193900"/>
    </source>
</evidence>
<dbReference type="Gene3D" id="3.40.190.10">
    <property type="entry name" value="Periplasmic binding protein-like II"/>
    <property type="match status" value="1"/>
</dbReference>
<dbReference type="SUPFAM" id="SSF53850">
    <property type="entry name" value="Periplasmic binding protein-like II"/>
    <property type="match status" value="1"/>
</dbReference>
<reference evidence="6 7" key="1">
    <citation type="submission" date="2017-03" db="EMBL/GenBank/DDBJ databases">
        <authorList>
            <person name="Afonso C.L."/>
            <person name="Miller P.J."/>
            <person name="Scott M.A."/>
            <person name="Spackman E."/>
            <person name="Goraichik I."/>
            <person name="Dimitrov K.M."/>
            <person name="Suarez D.L."/>
            <person name="Swayne D.E."/>
        </authorList>
    </citation>
    <scope>NUCLEOTIDE SEQUENCE [LARGE SCALE GENOMIC DNA]</scope>
    <source>
        <strain evidence="6 7">CECT 7023</strain>
    </source>
</reference>
<dbReference type="InterPro" id="IPR039424">
    <property type="entry name" value="SBP_5"/>
</dbReference>
<dbReference type="GO" id="GO:1904680">
    <property type="term" value="F:peptide transmembrane transporter activity"/>
    <property type="evidence" value="ECO:0007669"/>
    <property type="project" value="TreeGrafter"/>
</dbReference>
<dbReference type="PIRSF" id="PIRSF002741">
    <property type="entry name" value="MppA"/>
    <property type="match status" value="1"/>
</dbReference>
<dbReference type="GO" id="GO:0043190">
    <property type="term" value="C:ATP-binding cassette (ABC) transporter complex"/>
    <property type="evidence" value="ECO:0007669"/>
    <property type="project" value="InterPro"/>
</dbReference>
<dbReference type="Proteomes" id="UP000193900">
    <property type="component" value="Unassembled WGS sequence"/>
</dbReference>
<evidence type="ECO:0000256" key="4">
    <source>
        <dbReference type="SAM" id="SignalP"/>
    </source>
</evidence>
<evidence type="ECO:0000256" key="2">
    <source>
        <dbReference type="ARBA" id="ARBA00005695"/>
    </source>
</evidence>
<dbReference type="GO" id="GO:0015833">
    <property type="term" value="P:peptide transport"/>
    <property type="evidence" value="ECO:0007669"/>
    <property type="project" value="TreeGrafter"/>
</dbReference>
<organism evidence="6 7">
    <name type="scientific">Roseisalinus antarcticus</name>
    <dbReference type="NCBI Taxonomy" id="254357"/>
    <lineage>
        <taxon>Bacteria</taxon>
        <taxon>Pseudomonadati</taxon>
        <taxon>Pseudomonadota</taxon>
        <taxon>Alphaproteobacteria</taxon>
        <taxon>Rhodobacterales</taxon>
        <taxon>Roseobacteraceae</taxon>
        <taxon>Roseisalinus</taxon>
    </lineage>
</organism>
<evidence type="ECO:0000313" key="6">
    <source>
        <dbReference type="EMBL" id="SLN73575.1"/>
    </source>
</evidence>
<keyword evidence="7" id="KW-1185">Reference proteome</keyword>
<dbReference type="GO" id="GO:0030288">
    <property type="term" value="C:outer membrane-bounded periplasmic space"/>
    <property type="evidence" value="ECO:0007669"/>
    <property type="project" value="UniProtKB-ARBA"/>
</dbReference>
<dbReference type="RefSeq" id="WP_159458580.1">
    <property type="nucleotide sequence ID" value="NZ_FWFZ01000028.1"/>
</dbReference>
<proteinExistence type="inferred from homology"/>
<accession>A0A1Y5TUT9</accession>
<dbReference type="PANTHER" id="PTHR30290">
    <property type="entry name" value="PERIPLASMIC BINDING COMPONENT OF ABC TRANSPORTER"/>
    <property type="match status" value="1"/>
</dbReference>
<feature type="domain" description="Solute-binding protein family 5" evidence="5">
    <location>
        <begin position="67"/>
        <end position="440"/>
    </location>
</feature>
<dbReference type="OrthoDB" id="9803988at2"/>
<dbReference type="CDD" id="cd08502">
    <property type="entry name" value="PBP2_NikA_DppA_OppA_like_16"/>
    <property type="match status" value="1"/>
</dbReference>
<dbReference type="Gene3D" id="3.10.105.10">
    <property type="entry name" value="Dipeptide-binding Protein, Domain 3"/>
    <property type="match status" value="1"/>
</dbReference>
<name>A0A1Y5TUT9_9RHOB</name>
<dbReference type="InterPro" id="IPR000914">
    <property type="entry name" value="SBP_5_dom"/>
</dbReference>
<keyword evidence="3 4" id="KW-0732">Signal</keyword>
<evidence type="ECO:0000256" key="3">
    <source>
        <dbReference type="ARBA" id="ARBA00022729"/>
    </source>
</evidence>
<evidence type="ECO:0000259" key="5">
    <source>
        <dbReference type="Pfam" id="PF00496"/>
    </source>
</evidence>